<dbReference type="CDD" id="cd06661">
    <property type="entry name" value="GGCT_like"/>
    <property type="match status" value="1"/>
</dbReference>
<dbReference type="OrthoDB" id="1044435at2759"/>
<dbReference type="SUPFAM" id="SSF110857">
    <property type="entry name" value="Gamma-glutamyl cyclotransferase-like"/>
    <property type="match status" value="1"/>
</dbReference>
<organism evidence="5 6">
    <name type="scientific">Batrachochytrium dendrobatidis (strain JEL423)</name>
    <dbReference type="NCBI Taxonomy" id="403673"/>
    <lineage>
        <taxon>Eukaryota</taxon>
        <taxon>Fungi</taxon>
        <taxon>Fungi incertae sedis</taxon>
        <taxon>Chytridiomycota</taxon>
        <taxon>Chytridiomycota incertae sedis</taxon>
        <taxon>Chytridiomycetes</taxon>
        <taxon>Rhizophydiales</taxon>
        <taxon>Rhizophydiales incertae sedis</taxon>
        <taxon>Batrachochytrium</taxon>
    </lineage>
</organism>
<dbReference type="InterPro" id="IPR045038">
    <property type="entry name" value="AIG2-like"/>
</dbReference>
<dbReference type="Pfam" id="PF06094">
    <property type="entry name" value="GGACT"/>
    <property type="match status" value="1"/>
</dbReference>
<dbReference type="EMBL" id="DS022314">
    <property type="protein sequence ID" value="OAJ45002.1"/>
    <property type="molecule type" value="Genomic_DNA"/>
</dbReference>
<evidence type="ECO:0000259" key="4">
    <source>
        <dbReference type="Pfam" id="PF06094"/>
    </source>
</evidence>
<dbReference type="PANTHER" id="PTHR31544:SF2">
    <property type="entry name" value="AIG2-LIKE PROTEIN D"/>
    <property type="match status" value="1"/>
</dbReference>
<name>A0A177WYN1_BATDL</name>
<gene>
    <name evidence="5" type="ORF">BDEG_28172</name>
</gene>
<dbReference type="InterPro" id="IPR013024">
    <property type="entry name" value="GGCT-like"/>
</dbReference>
<dbReference type="InterPro" id="IPR009288">
    <property type="entry name" value="AIG2-like_dom"/>
</dbReference>
<protein>
    <recommendedName>
        <fullName evidence="3">Putative gamma-glutamylcyclotransferase</fullName>
    </recommendedName>
</protein>
<dbReference type="InterPro" id="IPR036568">
    <property type="entry name" value="GGCT-like_sf"/>
</dbReference>
<sequence>MQADLIKSSDNRATHLPVFAYGSLMADHVFDSVMISGLGNNYQRPRKTTGAILSGYQRFGVADQPYPAVVPATPNNTVQGVLWYIQSNSEIQLLDHFETDLYQRQVVSVNSMGESDTVQAYVYIWNRELSLLTGKEWDYEQFLAKEMKEWIKTQNGADGQPLTTQG</sequence>
<dbReference type="Gene3D" id="3.10.490.10">
    <property type="entry name" value="Gamma-glutamyl cyclotransferase-like"/>
    <property type="match status" value="1"/>
</dbReference>
<accession>A0A177WYN1</accession>
<evidence type="ECO:0000313" key="6">
    <source>
        <dbReference type="Proteomes" id="UP000077115"/>
    </source>
</evidence>
<dbReference type="PANTHER" id="PTHR31544">
    <property type="entry name" value="AIG2-LIKE PROTEIN D"/>
    <property type="match status" value="1"/>
</dbReference>
<dbReference type="Proteomes" id="UP000077115">
    <property type="component" value="Unassembled WGS sequence"/>
</dbReference>
<dbReference type="eggNOG" id="ENOG502S7QT">
    <property type="taxonomic scope" value="Eukaryota"/>
</dbReference>
<keyword evidence="2" id="KW-0808">Transferase</keyword>
<evidence type="ECO:0000256" key="1">
    <source>
        <dbReference type="ARBA" id="ARBA00008861"/>
    </source>
</evidence>
<dbReference type="GO" id="GO:0016740">
    <property type="term" value="F:transferase activity"/>
    <property type="evidence" value="ECO:0007669"/>
    <property type="project" value="UniProtKB-KW"/>
</dbReference>
<evidence type="ECO:0000256" key="2">
    <source>
        <dbReference type="ARBA" id="ARBA00022679"/>
    </source>
</evidence>
<evidence type="ECO:0000256" key="3">
    <source>
        <dbReference type="ARBA" id="ARBA00030602"/>
    </source>
</evidence>
<reference evidence="5 6" key="1">
    <citation type="submission" date="2006-10" db="EMBL/GenBank/DDBJ databases">
        <title>The Genome Sequence of Batrachochytrium dendrobatidis JEL423.</title>
        <authorList>
            <consortium name="The Broad Institute Genome Sequencing Platform"/>
            <person name="Birren B."/>
            <person name="Lander E."/>
            <person name="Galagan J."/>
            <person name="Cuomo C."/>
            <person name="Devon K."/>
            <person name="Jaffe D."/>
            <person name="Butler J."/>
            <person name="Alvarez P."/>
            <person name="Gnerre S."/>
            <person name="Grabherr M."/>
            <person name="Kleber M."/>
            <person name="Mauceli E."/>
            <person name="Brockman W."/>
            <person name="Young S."/>
            <person name="LaButti K."/>
            <person name="Sykes S."/>
            <person name="DeCaprio D."/>
            <person name="Crawford M."/>
            <person name="Koehrsen M."/>
            <person name="Engels R."/>
            <person name="Montgomery P."/>
            <person name="Pearson M."/>
            <person name="Howarth C."/>
            <person name="Larson L."/>
            <person name="White J."/>
            <person name="O'Leary S."/>
            <person name="Kodira C."/>
            <person name="Zeng Q."/>
            <person name="Yandava C."/>
            <person name="Alvarado L."/>
            <person name="Longcore J."/>
            <person name="James T."/>
        </authorList>
    </citation>
    <scope>NUCLEOTIDE SEQUENCE [LARGE SCALE GENOMIC DNA]</scope>
    <source>
        <strain evidence="5 6">JEL423</strain>
    </source>
</reference>
<proteinExistence type="inferred from homology"/>
<dbReference type="VEuPathDB" id="FungiDB:BDEG_28172"/>
<comment type="similarity">
    <text evidence="1">Belongs to the gamma-glutamylcyclotransferase family.</text>
</comment>
<dbReference type="AlphaFoldDB" id="A0A177WYN1"/>
<feature type="domain" description="Gamma-glutamylcyclotransferase AIG2-like" evidence="4">
    <location>
        <begin position="18"/>
        <end position="138"/>
    </location>
</feature>
<reference evidence="5 6" key="2">
    <citation type="submission" date="2016-05" db="EMBL/GenBank/DDBJ databases">
        <title>Lineage-specific infection strategies underlie the spectrum of fungal disease in amphibians.</title>
        <authorList>
            <person name="Cuomo C.A."/>
            <person name="Farrer R.A."/>
            <person name="James T."/>
            <person name="Longcore J."/>
            <person name="Birren B."/>
        </authorList>
    </citation>
    <scope>NUCLEOTIDE SEQUENCE [LARGE SCALE GENOMIC DNA]</scope>
    <source>
        <strain evidence="5 6">JEL423</strain>
    </source>
</reference>
<evidence type="ECO:0000313" key="5">
    <source>
        <dbReference type="EMBL" id="OAJ45002.1"/>
    </source>
</evidence>